<dbReference type="EMBL" id="ACFY01000087">
    <property type="protein sequence ID" value="EEG94041.1"/>
    <property type="molecule type" value="Genomic_DNA"/>
</dbReference>
<dbReference type="AlphaFoldDB" id="C0FTT6"/>
<dbReference type="Proteomes" id="UP000003561">
    <property type="component" value="Unassembled WGS sequence"/>
</dbReference>
<accession>C0FTT6</accession>
<feature type="non-terminal residue" evidence="1">
    <location>
        <position position="1"/>
    </location>
</feature>
<protein>
    <submittedName>
        <fullName evidence="1">Uncharacterized protein</fullName>
    </submittedName>
</protein>
<reference evidence="1 2" key="1">
    <citation type="submission" date="2009-02" db="EMBL/GenBank/DDBJ databases">
        <authorList>
            <person name="Fulton L."/>
            <person name="Clifton S."/>
            <person name="Fulton B."/>
            <person name="Xu J."/>
            <person name="Minx P."/>
            <person name="Pepin K.H."/>
            <person name="Johnson M."/>
            <person name="Bhonagiri V."/>
            <person name="Nash W.E."/>
            <person name="Mardis E.R."/>
            <person name="Wilson R.K."/>
        </authorList>
    </citation>
    <scope>NUCLEOTIDE SEQUENCE [LARGE SCALE GENOMIC DNA]</scope>
    <source>
        <strain evidence="1 2">DSM 16841</strain>
    </source>
</reference>
<reference evidence="1 2" key="2">
    <citation type="submission" date="2009-03" db="EMBL/GenBank/DDBJ databases">
        <title>Draft genome sequence of Roseburia inulinivorans (DSM 16841).</title>
        <authorList>
            <person name="Sudarsanam P."/>
            <person name="Ley R."/>
            <person name="Guruge J."/>
            <person name="Turnbaugh P.J."/>
            <person name="Mahowald M."/>
            <person name="Liep D."/>
            <person name="Gordon J."/>
        </authorList>
    </citation>
    <scope>NUCLEOTIDE SEQUENCE [LARGE SCALE GENOMIC DNA]</scope>
    <source>
        <strain evidence="1 2">DSM 16841</strain>
    </source>
</reference>
<proteinExistence type="predicted"/>
<name>C0FTT6_9FIRM</name>
<evidence type="ECO:0000313" key="1">
    <source>
        <dbReference type="EMBL" id="EEG94041.1"/>
    </source>
</evidence>
<gene>
    <name evidence="1" type="ORF">ROSEINA2194_02157</name>
</gene>
<organism evidence="1 2">
    <name type="scientific">Roseburia inulinivorans DSM 16841</name>
    <dbReference type="NCBI Taxonomy" id="622312"/>
    <lineage>
        <taxon>Bacteria</taxon>
        <taxon>Bacillati</taxon>
        <taxon>Bacillota</taxon>
        <taxon>Clostridia</taxon>
        <taxon>Lachnospirales</taxon>
        <taxon>Lachnospiraceae</taxon>
        <taxon>Roseburia</taxon>
    </lineage>
</organism>
<evidence type="ECO:0000313" key="2">
    <source>
        <dbReference type="Proteomes" id="UP000003561"/>
    </source>
</evidence>
<sequence length="40" mass="5000">TFLTEMLHFFVYKFYIGYSFGNFTPEIKFFIRFSQERIFS</sequence>
<comment type="caution">
    <text evidence="1">The sequence shown here is derived from an EMBL/GenBank/DDBJ whole genome shotgun (WGS) entry which is preliminary data.</text>
</comment>